<dbReference type="Pfam" id="PF00128">
    <property type="entry name" value="Alpha-amylase"/>
    <property type="match status" value="1"/>
</dbReference>
<evidence type="ECO:0000256" key="1">
    <source>
        <dbReference type="ARBA" id="ARBA00022801"/>
    </source>
</evidence>
<gene>
    <name evidence="4" type="ORF">GCM10011354_22390</name>
</gene>
<dbReference type="PANTHER" id="PTHR10357:SF210">
    <property type="entry name" value="MALTODEXTRIN GLUCOSIDASE"/>
    <property type="match status" value="1"/>
</dbReference>
<keyword evidence="5" id="KW-1185">Reference proteome</keyword>
<dbReference type="RefSeq" id="WP_130650025.1">
    <property type="nucleotide sequence ID" value="NZ_BMHA01000008.1"/>
</dbReference>
<dbReference type="Gene3D" id="3.20.20.80">
    <property type="entry name" value="Glycosidases"/>
    <property type="match status" value="1"/>
</dbReference>
<evidence type="ECO:0000313" key="4">
    <source>
        <dbReference type="EMBL" id="GGI07099.1"/>
    </source>
</evidence>
<dbReference type="InterPro" id="IPR006047">
    <property type="entry name" value="GH13_cat_dom"/>
</dbReference>
<dbReference type="EMBL" id="BMHA01000008">
    <property type="protein sequence ID" value="GGI07099.1"/>
    <property type="molecule type" value="Genomic_DNA"/>
</dbReference>
<feature type="domain" description="Glycosyl hydrolase family 13 catalytic" evidence="3">
    <location>
        <begin position="12"/>
        <end position="361"/>
    </location>
</feature>
<dbReference type="OrthoDB" id="9802433at2"/>
<keyword evidence="2" id="KW-0326">Glycosidase</keyword>
<evidence type="ECO:0000313" key="5">
    <source>
        <dbReference type="Proteomes" id="UP000650511"/>
    </source>
</evidence>
<name>A0A8J3AB62_9ACTN</name>
<dbReference type="AlphaFoldDB" id="A0A8J3AB62"/>
<sequence>MSSWSDHAIWWHVYPLGFTGAEREALPADASPLPRLRNLEPWLDYLLELGANGLALGPVFASETHGYDTVDHFRIDPRLGTEDDFVRLVERCRSRGIRILLDGVFNHVGRGFGPFRDVLAHGRDSRHADWFRIHWDRPGRDGAPFDHDDFEGHHHLVALDHRNPEVVDHVTDVMRHWLALGADGWRLDAAYAVPPAFWAETIGRVRAHHPEAWFVGEVIHGPYEPWVTGGRLDSVTQYELWKAVWSALNDRNFWELGAALQRHDGFTSTFRPLTFLGNHDVTRIASQLDDERHLGHAQAVQFTVAGVPSVYAGDEQAFTGVKQQTATGDDAVRPPFPERPDELAPFGWPVFQRHQALIALRRRHPWLVRARTRVVTQANEQLAYVSEADGSRVVTLLNVADRGHRFDDARRELGELHLAVSGHGDAPDPWDVPAHSWAVLVEATG</sequence>
<dbReference type="GO" id="GO:0016798">
    <property type="term" value="F:hydrolase activity, acting on glycosyl bonds"/>
    <property type="evidence" value="ECO:0007669"/>
    <property type="project" value="UniProtKB-KW"/>
</dbReference>
<dbReference type="PANTHER" id="PTHR10357">
    <property type="entry name" value="ALPHA-AMYLASE FAMILY MEMBER"/>
    <property type="match status" value="1"/>
</dbReference>
<dbReference type="Proteomes" id="UP000650511">
    <property type="component" value="Unassembled WGS sequence"/>
</dbReference>
<comment type="caution">
    <text evidence="4">The sequence shown here is derived from an EMBL/GenBank/DDBJ whole genome shotgun (WGS) entry which is preliminary data.</text>
</comment>
<evidence type="ECO:0000259" key="3">
    <source>
        <dbReference type="SMART" id="SM00642"/>
    </source>
</evidence>
<dbReference type="SMART" id="SM00642">
    <property type="entry name" value="Aamy"/>
    <property type="match status" value="1"/>
</dbReference>
<protein>
    <submittedName>
        <fullName evidence="4">Alpha-amylase</fullName>
    </submittedName>
</protein>
<evidence type="ECO:0000256" key="2">
    <source>
        <dbReference type="ARBA" id="ARBA00023295"/>
    </source>
</evidence>
<dbReference type="SUPFAM" id="SSF51445">
    <property type="entry name" value="(Trans)glycosidases"/>
    <property type="match status" value="1"/>
</dbReference>
<dbReference type="GO" id="GO:0005975">
    <property type="term" value="P:carbohydrate metabolic process"/>
    <property type="evidence" value="ECO:0007669"/>
    <property type="project" value="InterPro"/>
</dbReference>
<reference evidence="4" key="2">
    <citation type="submission" date="2020-09" db="EMBL/GenBank/DDBJ databases">
        <authorList>
            <person name="Sun Q."/>
            <person name="Zhou Y."/>
        </authorList>
    </citation>
    <scope>NUCLEOTIDE SEQUENCE</scope>
    <source>
        <strain evidence="4">CGMCC 1.14988</strain>
    </source>
</reference>
<organism evidence="4 5">
    <name type="scientific">Egicoccus halophilus</name>
    <dbReference type="NCBI Taxonomy" id="1670830"/>
    <lineage>
        <taxon>Bacteria</taxon>
        <taxon>Bacillati</taxon>
        <taxon>Actinomycetota</taxon>
        <taxon>Nitriliruptoria</taxon>
        <taxon>Egicoccales</taxon>
        <taxon>Egicoccaceae</taxon>
        <taxon>Egicoccus</taxon>
    </lineage>
</organism>
<dbReference type="InterPro" id="IPR017853">
    <property type="entry name" value="GH"/>
</dbReference>
<reference evidence="4" key="1">
    <citation type="journal article" date="2014" name="Int. J. Syst. Evol. Microbiol.">
        <title>Complete genome sequence of Corynebacterium casei LMG S-19264T (=DSM 44701T), isolated from a smear-ripened cheese.</title>
        <authorList>
            <consortium name="US DOE Joint Genome Institute (JGI-PGF)"/>
            <person name="Walter F."/>
            <person name="Albersmeier A."/>
            <person name="Kalinowski J."/>
            <person name="Ruckert C."/>
        </authorList>
    </citation>
    <scope>NUCLEOTIDE SEQUENCE</scope>
    <source>
        <strain evidence="4">CGMCC 1.14988</strain>
    </source>
</reference>
<accession>A0A8J3AB62</accession>
<proteinExistence type="predicted"/>
<keyword evidence="1" id="KW-0378">Hydrolase</keyword>
<dbReference type="CDD" id="cd11354">
    <property type="entry name" value="AmyAc_bac_CMD_like"/>
    <property type="match status" value="1"/>
</dbReference>